<comment type="subcellular location">
    <subcellularLocation>
        <location evidence="1">Secreted</location>
    </subcellularLocation>
</comment>
<dbReference type="AlphaFoldDB" id="A0A5B8XTF2"/>
<dbReference type="Pfam" id="PF02230">
    <property type="entry name" value="Abhydrolase_2"/>
    <property type="match status" value="1"/>
</dbReference>
<keyword evidence="4" id="KW-0732">Signal</keyword>
<evidence type="ECO:0000256" key="3">
    <source>
        <dbReference type="ARBA" id="ARBA00022651"/>
    </source>
</evidence>
<dbReference type="KEGG" id="bbae:FRD01_06655"/>
<keyword evidence="7" id="KW-0624">Polysaccharide degradation</keyword>
<feature type="domain" description="Phospholipase/carboxylesterase/thioesterase" evidence="8">
    <location>
        <begin position="174"/>
        <end position="240"/>
    </location>
</feature>
<keyword evidence="6" id="KW-0119">Carbohydrate metabolism</keyword>
<dbReference type="Proteomes" id="UP000321595">
    <property type="component" value="Chromosome"/>
</dbReference>
<organism evidence="9 10">
    <name type="scientific">Microvenator marinus</name>
    <dbReference type="NCBI Taxonomy" id="2600177"/>
    <lineage>
        <taxon>Bacteria</taxon>
        <taxon>Deltaproteobacteria</taxon>
        <taxon>Bradymonadales</taxon>
        <taxon>Microvenatoraceae</taxon>
        <taxon>Microvenator</taxon>
    </lineage>
</organism>
<dbReference type="GO" id="GO:0030600">
    <property type="term" value="F:feruloyl esterase activity"/>
    <property type="evidence" value="ECO:0007669"/>
    <property type="project" value="InterPro"/>
</dbReference>
<dbReference type="GO" id="GO:0045493">
    <property type="term" value="P:xylan catabolic process"/>
    <property type="evidence" value="ECO:0007669"/>
    <property type="project" value="UniProtKB-KW"/>
</dbReference>
<dbReference type="PANTHER" id="PTHR38050:SF2">
    <property type="entry name" value="FERULOYL ESTERASE C-RELATED"/>
    <property type="match status" value="1"/>
</dbReference>
<evidence type="ECO:0000313" key="10">
    <source>
        <dbReference type="Proteomes" id="UP000321595"/>
    </source>
</evidence>
<keyword evidence="2" id="KW-0964">Secreted</keyword>
<dbReference type="PANTHER" id="PTHR38050">
    <property type="match status" value="1"/>
</dbReference>
<reference evidence="9 10" key="1">
    <citation type="submission" date="2019-08" db="EMBL/GenBank/DDBJ databases">
        <authorList>
            <person name="Liang Q."/>
        </authorList>
    </citation>
    <scope>NUCLEOTIDE SEQUENCE [LARGE SCALE GENOMIC DNA]</scope>
    <source>
        <strain evidence="9 10">V1718</strain>
    </source>
</reference>
<keyword evidence="3" id="KW-0858">Xylan degradation</keyword>
<evidence type="ECO:0000256" key="1">
    <source>
        <dbReference type="ARBA" id="ARBA00004613"/>
    </source>
</evidence>
<evidence type="ECO:0000256" key="7">
    <source>
        <dbReference type="ARBA" id="ARBA00023326"/>
    </source>
</evidence>
<dbReference type="InterPro" id="IPR029058">
    <property type="entry name" value="AB_hydrolase_fold"/>
</dbReference>
<accession>A0A5B8XTF2</accession>
<protein>
    <recommendedName>
        <fullName evidence="8">Phospholipase/carboxylesterase/thioesterase domain-containing protein</fullName>
    </recommendedName>
</protein>
<keyword evidence="10" id="KW-1185">Reference proteome</keyword>
<dbReference type="EMBL" id="CP042467">
    <property type="protein sequence ID" value="QED26926.1"/>
    <property type="molecule type" value="Genomic_DNA"/>
</dbReference>
<sequence>MVSSAANNSRRPELKTLLVPVLVISSGLLVGCRSLDSLETGPCLEEAIAGEAMTCSVGGTEREYDLVLPADYNPETPTGLVIVLHGGGGNKSATLRTTCPWGDIDDPECLHAVATEHSLAVVAPNGTDGFLDARSWNAGGGGDGFRCVGGNACDENTDDIAFTEALLDDIATRMNLDSGRVYVTGISNGGAMAHRLACELPERITAIAAVGGANQFTTNATCDPAITIPILQVHGTEDPCWRFEGGEPNCPVGQRDKKFVSVARTMSEWSALKRCSRTPLEDQLPDTESDGTTTLRRTWQECATELTLLKIEGGGHTWPRGFQYLGTNTIGPVPQDWGNEVIVTFFLKHRR</sequence>
<dbReference type="InterPro" id="IPR003140">
    <property type="entry name" value="PLipase/COase/thioEstase"/>
</dbReference>
<name>A0A5B8XTF2_9DELT</name>
<evidence type="ECO:0000256" key="6">
    <source>
        <dbReference type="ARBA" id="ARBA00023277"/>
    </source>
</evidence>
<dbReference type="OrthoDB" id="9767239at2"/>
<dbReference type="Gene3D" id="3.40.50.1820">
    <property type="entry name" value="alpha/beta hydrolase"/>
    <property type="match status" value="1"/>
</dbReference>
<evidence type="ECO:0000256" key="2">
    <source>
        <dbReference type="ARBA" id="ARBA00022525"/>
    </source>
</evidence>
<dbReference type="InterPro" id="IPR043595">
    <property type="entry name" value="FaeB/C/D"/>
</dbReference>
<evidence type="ECO:0000256" key="5">
    <source>
        <dbReference type="ARBA" id="ARBA00022801"/>
    </source>
</evidence>
<evidence type="ECO:0000313" key="9">
    <source>
        <dbReference type="EMBL" id="QED26926.1"/>
    </source>
</evidence>
<proteinExistence type="predicted"/>
<evidence type="ECO:0000256" key="4">
    <source>
        <dbReference type="ARBA" id="ARBA00022729"/>
    </source>
</evidence>
<evidence type="ECO:0000259" key="8">
    <source>
        <dbReference type="Pfam" id="PF02230"/>
    </source>
</evidence>
<keyword evidence="5" id="KW-0378">Hydrolase</keyword>
<dbReference type="GO" id="GO:0005576">
    <property type="term" value="C:extracellular region"/>
    <property type="evidence" value="ECO:0007669"/>
    <property type="project" value="UniProtKB-SubCell"/>
</dbReference>
<dbReference type="SUPFAM" id="SSF53474">
    <property type="entry name" value="alpha/beta-Hydrolases"/>
    <property type="match status" value="1"/>
</dbReference>
<gene>
    <name evidence="9" type="ORF">FRD01_06655</name>
</gene>